<dbReference type="EC" id="7.2.2.10" evidence="2"/>
<evidence type="ECO:0000256" key="4">
    <source>
        <dbReference type="ARBA" id="ARBA00022568"/>
    </source>
</evidence>
<protein>
    <recommendedName>
        <fullName evidence="2">P-type Ca(2+) transporter</fullName>
        <ecNumber evidence="2">7.2.2.10</ecNumber>
    </recommendedName>
</protein>
<keyword evidence="3" id="KW-0813">Transport</keyword>
<feature type="non-terminal residue" evidence="18">
    <location>
        <position position="1"/>
    </location>
</feature>
<keyword evidence="8" id="KW-0067">ATP-binding</keyword>
<evidence type="ECO:0000259" key="16">
    <source>
        <dbReference type="Pfam" id="PF00122"/>
    </source>
</evidence>
<dbReference type="SUPFAM" id="SSF81665">
    <property type="entry name" value="Calcium ATPase, transmembrane domain M"/>
    <property type="match status" value="1"/>
</dbReference>
<keyword evidence="13 15" id="KW-0472">Membrane</keyword>
<dbReference type="GO" id="GO:0033017">
    <property type="term" value="C:sarcoplasmic reticulum membrane"/>
    <property type="evidence" value="ECO:0007669"/>
    <property type="project" value="UniProtKB-SubCell"/>
</dbReference>
<organism evidence="18 19">
    <name type="scientific">Zophobas morio</name>
    <dbReference type="NCBI Taxonomy" id="2755281"/>
    <lineage>
        <taxon>Eukaryota</taxon>
        <taxon>Metazoa</taxon>
        <taxon>Ecdysozoa</taxon>
        <taxon>Arthropoda</taxon>
        <taxon>Hexapoda</taxon>
        <taxon>Insecta</taxon>
        <taxon>Pterygota</taxon>
        <taxon>Neoptera</taxon>
        <taxon>Endopterygota</taxon>
        <taxon>Coleoptera</taxon>
        <taxon>Polyphaga</taxon>
        <taxon>Cucujiformia</taxon>
        <taxon>Tenebrionidae</taxon>
        <taxon>Zophobas</taxon>
    </lineage>
</organism>
<feature type="domain" description="P-type ATPase A" evidence="16">
    <location>
        <begin position="114"/>
        <end position="234"/>
    </location>
</feature>
<evidence type="ECO:0000256" key="2">
    <source>
        <dbReference type="ARBA" id="ARBA00012790"/>
    </source>
</evidence>
<comment type="subcellular location">
    <subcellularLocation>
        <location evidence="1">Sarcoplasmic reticulum membrane</location>
        <topology evidence="1">Multi-pass membrane protein</topology>
    </subcellularLocation>
</comment>
<keyword evidence="9" id="KW-0703">Sarcoplasmic reticulum</keyword>
<keyword evidence="7" id="KW-0106">Calcium</keyword>
<name>A0AA38HHV4_9CUCU</name>
<evidence type="ECO:0000256" key="15">
    <source>
        <dbReference type="SAM" id="Phobius"/>
    </source>
</evidence>
<keyword evidence="5 15" id="KW-0812">Transmembrane</keyword>
<keyword evidence="12" id="KW-0406">Ion transport</keyword>
<evidence type="ECO:0000256" key="12">
    <source>
        <dbReference type="ARBA" id="ARBA00023065"/>
    </source>
</evidence>
<dbReference type="AlphaFoldDB" id="A0AA38HHV4"/>
<dbReference type="SUPFAM" id="SSF81653">
    <property type="entry name" value="Calcium ATPase, transduction domain A"/>
    <property type="match status" value="1"/>
</dbReference>
<dbReference type="InterPro" id="IPR023298">
    <property type="entry name" value="ATPase_P-typ_TM_dom_sf"/>
</dbReference>
<gene>
    <name evidence="18" type="ORF">Zmor_004476</name>
</gene>
<evidence type="ECO:0000256" key="7">
    <source>
        <dbReference type="ARBA" id="ARBA00022837"/>
    </source>
</evidence>
<dbReference type="FunFam" id="2.70.150.10:FF:000008">
    <property type="entry name" value="Calcium-transporting ATPase"/>
    <property type="match status" value="1"/>
</dbReference>
<dbReference type="GO" id="GO:0005388">
    <property type="term" value="F:P-type calcium transporter activity"/>
    <property type="evidence" value="ECO:0007669"/>
    <property type="project" value="UniProtKB-EC"/>
</dbReference>
<keyword evidence="19" id="KW-1185">Reference proteome</keyword>
<dbReference type="Pfam" id="PF00122">
    <property type="entry name" value="E1-E2_ATPase"/>
    <property type="match status" value="1"/>
</dbReference>
<evidence type="ECO:0000259" key="17">
    <source>
        <dbReference type="Pfam" id="PF00690"/>
    </source>
</evidence>
<feature type="transmembrane region" description="Helical" evidence="15">
    <location>
        <begin position="251"/>
        <end position="274"/>
    </location>
</feature>
<evidence type="ECO:0000256" key="6">
    <source>
        <dbReference type="ARBA" id="ARBA00022741"/>
    </source>
</evidence>
<comment type="caution">
    <text evidence="18">The sequence shown here is derived from an EMBL/GenBank/DDBJ whole genome shotgun (WGS) entry which is preliminary data.</text>
</comment>
<evidence type="ECO:0000256" key="8">
    <source>
        <dbReference type="ARBA" id="ARBA00022840"/>
    </source>
</evidence>
<evidence type="ECO:0000256" key="11">
    <source>
        <dbReference type="ARBA" id="ARBA00022989"/>
    </source>
</evidence>
<feature type="transmembrane region" description="Helical" evidence="15">
    <location>
        <begin position="280"/>
        <end position="309"/>
    </location>
</feature>
<accession>A0AA38HHV4</accession>
<comment type="catalytic activity">
    <reaction evidence="14">
        <text>Ca(2+)(in) + ATP + H2O = Ca(2+)(out) + ADP + phosphate + H(+)</text>
        <dbReference type="Rhea" id="RHEA:18105"/>
        <dbReference type="ChEBI" id="CHEBI:15377"/>
        <dbReference type="ChEBI" id="CHEBI:15378"/>
        <dbReference type="ChEBI" id="CHEBI:29108"/>
        <dbReference type="ChEBI" id="CHEBI:30616"/>
        <dbReference type="ChEBI" id="CHEBI:43474"/>
        <dbReference type="ChEBI" id="CHEBI:456216"/>
        <dbReference type="EC" id="7.2.2.10"/>
    </reaction>
</comment>
<evidence type="ECO:0000256" key="10">
    <source>
        <dbReference type="ARBA" id="ARBA00022967"/>
    </source>
</evidence>
<dbReference type="InterPro" id="IPR004014">
    <property type="entry name" value="ATPase_P-typ_cation-transptr_N"/>
</dbReference>
<dbReference type="GO" id="GO:0005524">
    <property type="term" value="F:ATP binding"/>
    <property type="evidence" value="ECO:0007669"/>
    <property type="project" value="UniProtKB-KW"/>
</dbReference>
<dbReference type="PANTHER" id="PTHR42861">
    <property type="entry name" value="CALCIUM-TRANSPORTING ATPASE"/>
    <property type="match status" value="1"/>
</dbReference>
<evidence type="ECO:0000256" key="9">
    <source>
        <dbReference type="ARBA" id="ARBA00022951"/>
    </source>
</evidence>
<keyword evidence="6" id="KW-0547">Nucleotide-binding</keyword>
<evidence type="ECO:0000256" key="5">
    <source>
        <dbReference type="ARBA" id="ARBA00022692"/>
    </source>
</evidence>
<evidence type="ECO:0000256" key="14">
    <source>
        <dbReference type="ARBA" id="ARBA00048694"/>
    </source>
</evidence>
<evidence type="ECO:0000256" key="3">
    <source>
        <dbReference type="ARBA" id="ARBA00022448"/>
    </source>
</evidence>
<evidence type="ECO:0000313" key="18">
    <source>
        <dbReference type="EMBL" id="KAJ3622592.1"/>
    </source>
</evidence>
<evidence type="ECO:0000256" key="1">
    <source>
        <dbReference type="ARBA" id="ARBA00004326"/>
    </source>
</evidence>
<evidence type="ECO:0000256" key="13">
    <source>
        <dbReference type="ARBA" id="ARBA00023136"/>
    </source>
</evidence>
<dbReference type="Pfam" id="PF00690">
    <property type="entry name" value="Cation_ATPase_N"/>
    <property type="match status" value="1"/>
</dbReference>
<dbReference type="InterPro" id="IPR008250">
    <property type="entry name" value="ATPase_P-typ_transduc_dom_A_sf"/>
</dbReference>
<reference evidence="18" key="1">
    <citation type="journal article" date="2023" name="G3 (Bethesda)">
        <title>Whole genome assemblies of Zophobas morio and Tenebrio molitor.</title>
        <authorList>
            <person name="Kaur S."/>
            <person name="Stinson S.A."/>
            <person name="diCenzo G.C."/>
        </authorList>
    </citation>
    <scope>NUCLEOTIDE SEQUENCE</scope>
    <source>
        <strain evidence="18">QUZm001</strain>
    </source>
</reference>
<proteinExistence type="predicted"/>
<dbReference type="InterPro" id="IPR059000">
    <property type="entry name" value="ATPase_P-type_domA"/>
</dbReference>
<evidence type="ECO:0000313" key="19">
    <source>
        <dbReference type="Proteomes" id="UP001168821"/>
    </source>
</evidence>
<keyword evidence="4" id="KW-0109">Calcium transport</keyword>
<dbReference type="EMBL" id="JALNTZ010001856">
    <property type="protein sequence ID" value="KAJ3622592.1"/>
    <property type="molecule type" value="Genomic_DNA"/>
</dbReference>
<keyword evidence="11 15" id="KW-1133">Transmembrane helix</keyword>
<dbReference type="Proteomes" id="UP001168821">
    <property type="component" value="Unassembled WGS sequence"/>
</dbReference>
<dbReference type="Gene3D" id="2.70.150.10">
    <property type="entry name" value="Calcium-transporting ATPase, cytoplasmic transduction domain A"/>
    <property type="match status" value="1"/>
</dbReference>
<dbReference type="Gene3D" id="1.20.1110.10">
    <property type="entry name" value="Calcium-transporting ATPase, transmembrane domain"/>
    <property type="match status" value="1"/>
</dbReference>
<sequence length="334" mass="36975">FFKGKHKGKITSEVKKRFNILKIKKKSSVIIKFLEKFKDPLIGLLLVSCLISLCLSQFSDAFSIAMVLNLCNNFGQCRIYYRVFNNHKAVFIVVTVGFAQEYKSEKSLKLLERLVPYTCSCLRNAQKIKLDAAELVPGDIICLNMGDRVPADLRLIEAYDLEVDESSLTGEADAVHKNSHVVKIPDGKTLRRNLDLNERTNIVYMGTLIRNGTGRGVVVSIGEETEIGKVFAIMQDVEEKKSPLQVKMDELGVALTKMSFAIIAVICLLGFIQGKNYLELFTIAVSLAVAAIPEGLPIVVTVTLALGVLRMAKRKAIIRRMPAVEALGSLILIS</sequence>
<keyword evidence="10" id="KW-1278">Translocase</keyword>
<feature type="domain" description="Cation-transporting P-type ATPase N-terminal" evidence="17">
    <location>
        <begin position="19"/>
        <end position="52"/>
    </location>
</feature>